<evidence type="ECO:0000256" key="1">
    <source>
        <dbReference type="SAM" id="SignalP"/>
    </source>
</evidence>
<dbReference type="EMBL" id="FUKJ01000201">
    <property type="protein sequence ID" value="SJM92629.1"/>
    <property type="molecule type" value="Genomic_DNA"/>
</dbReference>
<dbReference type="Proteomes" id="UP000195442">
    <property type="component" value="Unassembled WGS sequence"/>
</dbReference>
<sequence>MNKLIATFLLSSTALTNIATADDNAVQELEDIVVTSDGLKQATSESAKPVTVLSGEVLRTKVGQTIRATAYKLS</sequence>
<evidence type="ECO:0000313" key="2">
    <source>
        <dbReference type="EMBL" id="SJM92629.1"/>
    </source>
</evidence>
<reference evidence="3" key="1">
    <citation type="submission" date="2017-02" db="EMBL/GenBank/DDBJ databases">
        <authorList>
            <person name="Daims H."/>
        </authorList>
    </citation>
    <scope>NUCLEOTIDE SEQUENCE [LARGE SCALE GENOMIC DNA]</scope>
</reference>
<accession>A0A1R4H8T9</accession>
<dbReference type="RefSeq" id="WP_087147046.1">
    <property type="nucleotide sequence ID" value="NZ_FUKJ01000201.1"/>
</dbReference>
<keyword evidence="3" id="KW-1185">Reference proteome</keyword>
<keyword evidence="1" id="KW-0732">Signal</keyword>
<feature type="signal peptide" evidence="1">
    <location>
        <begin position="1"/>
        <end position="21"/>
    </location>
</feature>
<dbReference type="AlphaFoldDB" id="A0A1R4H8T9"/>
<evidence type="ECO:0000313" key="3">
    <source>
        <dbReference type="Proteomes" id="UP000195442"/>
    </source>
</evidence>
<proteinExistence type="predicted"/>
<dbReference type="OrthoDB" id="9795928at2"/>
<organism evidence="2 3">
    <name type="scientific">Crenothrix polyspora</name>
    <dbReference type="NCBI Taxonomy" id="360316"/>
    <lineage>
        <taxon>Bacteria</taxon>
        <taxon>Pseudomonadati</taxon>
        <taxon>Pseudomonadota</taxon>
        <taxon>Gammaproteobacteria</taxon>
        <taxon>Methylococcales</taxon>
        <taxon>Crenotrichaceae</taxon>
        <taxon>Crenothrix</taxon>
    </lineage>
</organism>
<protein>
    <recommendedName>
        <fullName evidence="4">TonB-dependent receptor</fullName>
    </recommendedName>
</protein>
<name>A0A1R4H8T9_9GAMM</name>
<gene>
    <name evidence="2" type="ORF">CRENPOLYSF2_280002</name>
</gene>
<evidence type="ECO:0008006" key="4">
    <source>
        <dbReference type="Google" id="ProtNLM"/>
    </source>
</evidence>
<feature type="chain" id="PRO_5013045796" description="TonB-dependent receptor" evidence="1">
    <location>
        <begin position="22"/>
        <end position="74"/>
    </location>
</feature>